<evidence type="ECO:0000313" key="3">
    <source>
        <dbReference type="Proteomes" id="UP000234681"/>
    </source>
</evidence>
<reference evidence="2 3" key="1">
    <citation type="submission" date="2005-09" db="EMBL/GenBank/DDBJ databases">
        <authorList>
            <person name="Mural R.J."/>
            <person name="Li P.W."/>
            <person name="Adams M.D."/>
            <person name="Amanatides P.G."/>
            <person name="Baden-Tillson H."/>
            <person name="Barnstead M."/>
            <person name="Chin S.H."/>
            <person name="Dew I."/>
            <person name="Evans C.A."/>
            <person name="Ferriera S."/>
            <person name="Flanigan M."/>
            <person name="Fosler C."/>
            <person name="Glodek A."/>
            <person name="Gu Z."/>
            <person name="Holt R.A."/>
            <person name="Jennings D."/>
            <person name="Kraft C.L."/>
            <person name="Lu F."/>
            <person name="Nguyen T."/>
            <person name="Nusskern D.R."/>
            <person name="Pfannkoch C.M."/>
            <person name="Sitter C."/>
            <person name="Sutton G.G."/>
            <person name="Venter J.C."/>
            <person name="Wang Z."/>
            <person name="Woodage T."/>
            <person name="Zheng X.H."/>
            <person name="Zhong F."/>
        </authorList>
    </citation>
    <scope>NUCLEOTIDE SEQUENCE [LARGE SCALE GENOMIC DNA]</scope>
    <source>
        <strain>BN</strain>
        <strain evidence="3">Sprague-Dawley</strain>
    </source>
</reference>
<gene>
    <name evidence="2" type="ORF">rCG_52026</name>
</gene>
<feature type="region of interest" description="Disordered" evidence="1">
    <location>
        <begin position="1"/>
        <end position="56"/>
    </location>
</feature>
<sequence>MWREQSGNSVSRRKPDLMSTHGLGKGSVGEVPVLQTWGPAFRSPPRCQQPARGLQL</sequence>
<evidence type="ECO:0000256" key="1">
    <source>
        <dbReference type="SAM" id="MobiDB-lite"/>
    </source>
</evidence>
<proteinExistence type="predicted"/>
<dbReference type="AlphaFoldDB" id="A6K3P2"/>
<name>A6K3P2_RAT</name>
<organism evidence="2 3">
    <name type="scientific">Rattus norvegicus</name>
    <name type="common">Rat</name>
    <dbReference type="NCBI Taxonomy" id="10116"/>
    <lineage>
        <taxon>Eukaryota</taxon>
        <taxon>Metazoa</taxon>
        <taxon>Chordata</taxon>
        <taxon>Craniata</taxon>
        <taxon>Vertebrata</taxon>
        <taxon>Euteleostomi</taxon>
        <taxon>Mammalia</taxon>
        <taxon>Eutheria</taxon>
        <taxon>Euarchontoglires</taxon>
        <taxon>Glires</taxon>
        <taxon>Rodentia</taxon>
        <taxon>Myomorpha</taxon>
        <taxon>Muroidea</taxon>
        <taxon>Muridae</taxon>
        <taxon>Murinae</taxon>
        <taxon>Rattus</taxon>
    </lineage>
</organism>
<dbReference type="EMBL" id="CH474015">
    <property type="protein sequence ID" value="EDL85458.1"/>
    <property type="molecule type" value="Genomic_DNA"/>
</dbReference>
<dbReference type="Proteomes" id="UP000234681">
    <property type="component" value="Chromosome 2"/>
</dbReference>
<evidence type="ECO:0000313" key="2">
    <source>
        <dbReference type="EMBL" id="EDL85458.1"/>
    </source>
</evidence>
<accession>A6K3P2</accession>
<feature type="compositionally biased region" description="Polar residues" evidence="1">
    <location>
        <begin position="1"/>
        <end position="10"/>
    </location>
</feature>
<protein>
    <submittedName>
        <fullName evidence="2">RCG52026</fullName>
    </submittedName>
</protein>